<dbReference type="InterPro" id="IPR036249">
    <property type="entry name" value="Thioredoxin-like_sf"/>
</dbReference>
<evidence type="ECO:0000256" key="1">
    <source>
        <dbReference type="SAM" id="MobiDB-lite"/>
    </source>
</evidence>
<reference evidence="3 4" key="1">
    <citation type="submission" date="2014-01" db="EMBL/GenBank/DDBJ databases">
        <title>Draft genome sequence of the multidrug-resistant clinical isolate Dermabacter hominis 1368.</title>
        <authorList>
            <person name="Albersmeier A."/>
            <person name="Bomholt C."/>
            <person name="Glaub A."/>
            <person name="Ruckert C."/>
            <person name="Soriano F."/>
            <person name="Fernandez-Natal I."/>
            <person name="Tauch A."/>
        </authorList>
    </citation>
    <scope>NUCLEOTIDE SEQUENCE [LARGE SCALE GENOMIC DNA]</scope>
    <source>
        <strain evidence="3 4">1368</strain>
    </source>
</reference>
<feature type="region of interest" description="Disordered" evidence="1">
    <location>
        <begin position="68"/>
        <end position="109"/>
    </location>
</feature>
<evidence type="ECO:0000259" key="2">
    <source>
        <dbReference type="Pfam" id="PF00462"/>
    </source>
</evidence>
<dbReference type="EMBL" id="JDRS01000006">
    <property type="protein sequence ID" value="KDS93461.1"/>
    <property type="molecule type" value="Genomic_DNA"/>
</dbReference>
<dbReference type="Pfam" id="PF00462">
    <property type="entry name" value="Glutaredoxin"/>
    <property type="match status" value="1"/>
</dbReference>
<dbReference type="Proteomes" id="UP000030182">
    <property type="component" value="Unassembled WGS sequence"/>
</dbReference>
<protein>
    <submittedName>
        <fullName evidence="3">Glutaredoxin</fullName>
    </submittedName>
</protein>
<dbReference type="SUPFAM" id="SSF52833">
    <property type="entry name" value="Thioredoxin-like"/>
    <property type="match status" value="1"/>
</dbReference>
<organism evidence="3 4">
    <name type="scientific">Dermabacter hominis 1368</name>
    <dbReference type="NCBI Taxonomy" id="1450519"/>
    <lineage>
        <taxon>Bacteria</taxon>
        <taxon>Bacillati</taxon>
        <taxon>Actinomycetota</taxon>
        <taxon>Actinomycetes</taxon>
        <taxon>Micrococcales</taxon>
        <taxon>Dermabacteraceae</taxon>
        <taxon>Dermabacter</taxon>
    </lineage>
</organism>
<evidence type="ECO:0000313" key="4">
    <source>
        <dbReference type="Proteomes" id="UP000030182"/>
    </source>
</evidence>
<keyword evidence="4" id="KW-1185">Reference proteome</keyword>
<sequence>MYTPPDTVTVWTLPSCIQCTATKRTLDKYNVPYTERSATELTDEHKTALEAIYGDTIYAAPIIETPNSEVWTGHRPDKLAQFKPKPSPSAPPTSPAPTLGTPTTSPRLH</sequence>
<dbReference type="CDD" id="cd02976">
    <property type="entry name" value="NrdH"/>
    <property type="match status" value="1"/>
</dbReference>
<feature type="compositionally biased region" description="Low complexity" evidence="1">
    <location>
        <begin position="96"/>
        <end position="109"/>
    </location>
</feature>
<feature type="compositionally biased region" description="Pro residues" evidence="1">
    <location>
        <begin position="85"/>
        <end position="95"/>
    </location>
</feature>
<evidence type="ECO:0000313" key="3">
    <source>
        <dbReference type="EMBL" id="KDS93461.1"/>
    </source>
</evidence>
<comment type="caution">
    <text evidence="3">The sequence shown here is derived from an EMBL/GenBank/DDBJ whole genome shotgun (WGS) entry which is preliminary data.</text>
</comment>
<dbReference type="InterPro" id="IPR002109">
    <property type="entry name" value="Glutaredoxin"/>
</dbReference>
<proteinExistence type="predicted"/>
<dbReference type="RefSeq" id="WP_052126957.1">
    <property type="nucleotide sequence ID" value="NZ_KN323183.1"/>
</dbReference>
<name>A0ABR4SNS1_9MICO</name>
<dbReference type="Gene3D" id="3.40.30.10">
    <property type="entry name" value="Glutaredoxin"/>
    <property type="match status" value="1"/>
</dbReference>
<gene>
    <name evidence="3" type="ORF">DHOM_05065</name>
</gene>
<accession>A0ABR4SNS1</accession>
<feature type="domain" description="Glutaredoxin" evidence="2">
    <location>
        <begin position="8"/>
        <end position="54"/>
    </location>
</feature>